<dbReference type="GO" id="GO:0005886">
    <property type="term" value="C:plasma membrane"/>
    <property type="evidence" value="ECO:0007669"/>
    <property type="project" value="UniProtKB-SubCell"/>
</dbReference>
<proteinExistence type="inferred from homology"/>
<dbReference type="PANTHER" id="PTHR38035">
    <property type="entry name" value="UPF0070 PROTEIN YFGM"/>
    <property type="match status" value="1"/>
</dbReference>
<evidence type="ECO:0000256" key="3">
    <source>
        <dbReference type="ARBA" id="ARBA00022692"/>
    </source>
</evidence>
<dbReference type="Pfam" id="PF09976">
    <property type="entry name" value="TPR_21"/>
    <property type="match status" value="1"/>
</dbReference>
<comment type="caution">
    <text evidence="11">The sequence shown here is derived from an EMBL/GenBank/DDBJ whole genome shotgun (WGS) entry which is preliminary data.</text>
</comment>
<keyword evidence="6" id="KW-0143">Chaperone</keyword>
<evidence type="ECO:0000256" key="5">
    <source>
        <dbReference type="ARBA" id="ARBA00023136"/>
    </source>
</evidence>
<keyword evidence="5 9" id="KW-0472">Membrane</keyword>
<feature type="transmembrane region" description="Helical" evidence="9">
    <location>
        <begin position="27"/>
        <end position="46"/>
    </location>
</feature>
<dbReference type="InterPro" id="IPR026039">
    <property type="entry name" value="YfgM"/>
</dbReference>
<organism evidence="11 12">
    <name type="scientific">Xanthomonas phaseoli pv. syngonii LMG 9055</name>
    <dbReference type="NCBI Taxonomy" id="1437878"/>
    <lineage>
        <taxon>Bacteria</taxon>
        <taxon>Pseudomonadati</taxon>
        <taxon>Pseudomonadota</taxon>
        <taxon>Gammaproteobacteria</taxon>
        <taxon>Lysobacterales</taxon>
        <taxon>Lysobacteraceae</taxon>
        <taxon>Xanthomonas</taxon>
    </lineage>
</organism>
<accession>A0A1V9GYG3</accession>
<evidence type="ECO:0000256" key="9">
    <source>
        <dbReference type="SAM" id="Phobius"/>
    </source>
</evidence>
<keyword evidence="4 9" id="KW-1133">Transmembrane helix</keyword>
<evidence type="ECO:0000256" key="6">
    <source>
        <dbReference type="ARBA" id="ARBA00023186"/>
    </source>
</evidence>
<dbReference type="Proteomes" id="UP000050343">
    <property type="component" value="Unassembled WGS sequence"/>
</dbReference>
<comment type="similarity">
    <text evidence="7">Belongs to the YfgM family.</text>
</comment>
<evidence type="ECO:0000313" key="12">
    <source>
        <dbReference type="Proteomes" id="UP000050343"/>
    </source>
</evidence>
<name>A0A1V9GYG3_9XANT</name>
<keyword evidence="3 9" id="KW-0812">Transmembrane</keyword>
<gene>
    <name evidence="11" type="ORF">IA54_010130</name>
</gene>
<dbReference type="Gene3D" id="1.25.40.10">
    <property type="entry name" value="Tetratricopeptide repeat domain"/>
    <property type="match status" value="1"/>
</dbReference>
<dbReference type="EMBL" id="JPUO02000195">
    <property type="protein sequence ID" value="OQP75679.1"/>
    <property type="molecule type" value="Genomic_DNA"/>
</dbReference>
<evidence type="ECO:0000256" key="4">
    <source>
        <dbReference type="ARBA" id="ARBA00022989"/>
    </source>
</evidence>
<protein>
    <recommendedName>
        <fullName evidence="8">Ancillary SecYEG translocon subunit</fullName>
    </recommendedName>
</protein>
<dbReference type="InterPro" id="IPR011990">
    <property type="entry name" value="TPR-like_helical_dom_sf"/>
</dbReference>
<evidence type="ECO:0000256" key="2">
    <source>
        <dbReference type="ARBA" id="ARBA00022475"/>
    </source>
</evidence>
<keyword evidence="2" id="KW-1003">Cell membrane</keyword>
<sequence length="214" mass="23208">MAIDDLLDEHEHEQGERVRSWLRKNGAGLVGGVLLGLALILGWQWWQTRTNTALVEANGRYEAVVKSIQAKDLDKAAKDIVALDDGKGGIYAELAALRLAKAKVDAGKNAEAIKTLRDVPAEGELKQIVQQRLARVLIEGGKPDEAIKLLADAQDHASLEIRADALVAQGKPDEARALYTRALTTVDVASPQRRLLETKLMDVGGKVPDPAEQI</sequence>
<reference evidence="11 12" key="2">
    <citation type="journal article" date="2017" name="Plant Pathol.">
        <title>Pathogenicity and virulence gene content of Xanthomonas strains infecting Araceae, formerly known as Xanthomonas axonopodis pv. dieffenbachiae.</title>
        <authorList>
            <person name="Constantin E.C."/>
            <person name="Haegeman A."/>
            <person name="Van Vaerenbergh J."/>
            <person name="Baeyen S."/>
            <person name="Van Malderghem C."/>
            <person name="Maes M."/>
            <person name="Cottyn B."/>
        </authorList>
    </citation>
    <scope>NUCLEOTIDE SEQUENCE [LARGE SCALE GENOMIC DNA]</scope>
    <source>
        <strain evidence="12">LMG9055</strain>
    </source>
</reference>
<evidence type="ECO:0000259" key="10">
    <source>
        <dbReference type="Pfam" id="PF09976"/>
    </source>
</evidence>
<dbReference type="InterPro" id="IPR018704">
    <property type="entry name" value="SecYEG/CpoB_TPR"/>
</dbReference>
<evidence type="ECO:0000256" key="1">
    <source>
        <dbReference type="ARBA" id="ARBA00004401"/>
    </source>
</evidence>
<evidence type="ECO:0000256" key="7">
    <source>
        <dbReference type="ARBA" id="ARBA00024197"/>
    </source>
</evidence>
<comment type="subcellular location">
    <subcellularLocation>
        <location evidence="1">Cell membrane</location>
        <topology evidence="1">Single-pass type II membrane protein</topology>
    </subcellularLocation>
</comment>
<dbReference type="AlphaFoldDB" id="A0A1V9GYG3"/>
<dbReference type="GO" id="GO:0044877">
    <property type="term" value="F:protein-containing complex binding"/>
    <property type="evidence" value="ECO:0007669"/>
    <property type="project" value="InterPro"/>
</dbReference>
<reference evidence="11 12" key="1">
    <citation type="journal article" date="2016" name="Plant Pathol.">
        <title>Genetic characterization of strains named as Xanthomonas axonopodis pv. dieffenbachiae leads to a taxonomic revision of the X. axonopodis species complex.</title>
        <authorList>
            <person name="Constantin E.C."/>
            <person name="Cleenwerck I."/>
            <person name="Maes M."/>
            <person name="Baeyen S."/>
            <person name="Van Malderghem C."/>
            <person name="De Vos P."/>
            <person name="Cottyn B."/>
        </authorList>
    </citation>
    <scope>NUCLEOTIDE SEQUENCE [LARGE SCALE GENOMIC DNA]</scope>
    <source>
        <strain evidence="12">LMG9055</strain>
    </source>
</reference>
<dbReference type="PANTHER" id="PTHR38035:SF1">
    <property type="entry name" value="ANCILLARY SECYEG TRANSLOCON SUBUNIT"/>
    <property type="match status" value="1"/>
</dbReference>
<feature type="domain" description="Ancillary SecYEG translocon subunit/Cell division coordinator CpoB TPR" evidence="10">
    <location>
        <begin position="19"/>
        <end position="204"/>
    </location>
</feature>
<evidence type="ECO:0000313" key="11">
    <source>
        <dbReference type="EMBL" id="OQP75679.1"/>
    </source>
</evidence>
<dbReference type="SUPFAM" id="SSF48452">
    <property type="entry name" value="TPR-like"/>
    <property type="match status" value="1"/>
</dbReference>
<evidence type="ECO:0000256" key="8">
    <source>
        <dbReference type="ARBA" id="ARBA00024235"/>
    </source>
</evidence>